<name>A0A0E9PDQ1_ANGAN</name>
<dbReference type="EMBL" id="GBXM01106175">
    <property type="protein sequence ID" value="JAH02402.1"/>
    <property type="molecule type" value="Transcribed_RNA"/>
</dbReference>
<reference evidence="2" key="2">
    <citation type="journal article" date="2015" name="Fish Shellfish Immunol.">
        <title>Early steps in the European eel (Anguilla anguilla)-Vibrio vulnificus interaction in the gills: Role of the RtxA13 toxin.</title>
        <authorList>
            <person name="Callol A."/>
            <person name="Pajuelo D."/>
            <person name="Ebbesson L."/>
            <person name="Teles M."/>
            <person name="MacKenzie S."/>
            <person name="Amaro C."/>
        </authorList>
    </citation>
    <scope>NUCLEOTIDE SEQUENCE</scope>
</reference>
<dbReference type="AlphaFoldDB" id="A0A0E9PDQ1"/>
<sequence>MAQPANNVPSSLLGLLRWLPVTAWILFQTLVLVSGALREAALAFLKAVVKPRTPVKPLHSATSDWPAASTCWRRAFRDRAFS</sequence>
<keyword evidence="1" id="KW-0472">Membrane</keyword>
<keyword evidence="1" id="KW-0812">Transmembrane</keyword>
<reference evidence="2" key="1">
    <citation type="submission" date="2014-11" db="EMBL/GenBank/DDBJ databases">
        <authorList>
            <person name="Amaro Gonzalez C."/>
        </authorList>
    </citation>
    <scope>NUCLEOTIDE SEQUENCE</scope>
</reference>
<keyword evidence="1" id="KW-1133">Transmembrane helix</keyword>
<organism evidence="2">
    <name type="scientific">Anguilla anguilla</name>
    <name type="common">European freshwater eel</name>
    <name type="synonym">Muraena anguilla</name>
    <dbReference type="NCBI Taxonomy" id="7936"/>
    <lineage>
        <taxon>Eukaryota</taxon>
        <taxon>Metazoa</taxon>
        <taxon>Chordata</taxon>
        <taxon>Craniata</taxon>
        <taxon>Vertebrata</taxon>
        <taxon>Euteleostomi</taxon>
        <taxon>Actinopterygii</taxon>
        <taxon>Neopterygii</taxon>
        <taxon>Teleostei</taxon>
        <taxon>Anguilliformes</taxon>
        <taxon>Anguillidae</taxon>
        <taxon>Anguilla</taxon>
    </lineage>
</organism>
<proteinExistence type="predicted"/>
<evidence type="ECO:0000313" key="2">
    <source>
        <dbReference type="EMBL" id="JAH02402.1"/>
    </source>
</evidence>
<evidence type="ECO:0000256" key="1">
    <source>
        <dbReference type="SAM" id="Phobius"/>
    </source>
</evidence>
<protein>
    <submittedName>
        <fullName evidence="2">Uncharacterized protein</fullName>
    </submittedName>
</protein>
<accession>A0A0E9PDQ1</accession>
<feature type="transmembrane region" description="Helical" evidence="1">
    <location>
        <begin position="15"/>
        <end position="37"/>
    </location>
</feature>